<reference evidence="8" key="1">
    <citation type="submission" date="2016-10" db="EMBL/GenBank/DDBJ databases">
        <authorList>
            <person name="Varghese N."/>
            <person name="Submissions S."/>
        </authorList>
    </citation>
    <scope>NUCLEOTIDE SEQUENCE [LARGE SCALE GENOMIC DNA]</scope>
    <source>
        <strain evidence="8">DSM 26348</strain>
    </source>
</reference>
<dbReference type="Proteomes" id="UP000199518">
    <property type="component" value="Unassembled WGS sequence"/>
</dbReference>
<dbReference type="SUPFAM" id="SSF52166">
    <property type="entry name" value="Ribosomal protein L4"/>
    <property type="match status" value="1"/>
</dbReference>
<gene>
    <name evidence="5" type="primary">rplD</name>
    <name evidence="7" type="ORF">SAMN05421753_102159</name>
</gene>
<evidence type="ECO:0000256" key="5">
    <source>
        <dbReference type="HAMAP-Rule" id="MF_01328"/>
    </source>
</evidence>
<dbReference type="STRING" id="1576369.SAMN05421753_102159"/>
<evidence type="ECO:0000313" key="7">
    <source>
        <dbReference type="EMBL" id="SFH70576.1"/>
    </source>
</evidence>
<organism evidence="7 8">
    <name type="scientific">Planctomicrobium piriforme</name>
    <dbReference type="NCBI Taxonomy" id="1576369"/>
    <lineage>
        <taxon>Bacteria</taxon>
        <taxon>Pseudomonadati</taxon>
        <taxon>Planctomycetota</taxon>
        <taxon>Planctomycetia</taxon>
        <taxon>Planctomycetales</taxon>
        <taxon>Planctomycetaceae</taxon>
        <taxon>Planctomicrobium</taxon>
    </lineage>
</organism>
<feature type="compositionally biased region" description="Basic residues" evidence="6">
    <location>
        <begin position="81"/>
        <end position="94"/>
    </location>
</feature>
<evidence type="ECO:0000256" key="1">
    <source>
        <dbReference type="ARBA" id="ARBA00010528"/>
    </source>
</evidence>
<sequence>MSENTKISAPVRGMDGKSVGSYEFDGSDLAAKVSKQLLHDVIVMYETNQRQGSVRTKNRGEVAGSTKKLFRQKGTGNARVGTKRSPIRRGGGHTFAKRPKDWSYRLPRRAVQTATRMALLSKFQDNEATVLDSFAIADIKTKTVSQMLKALGVAAESCLLVIPDHDIGVWKSGRNISNLWISPVKELNAYQLLHQKRLLITREAIDQARQANQEAVAAS</sequence>
<evidence type="ECO:0000256" key="2">
    <source>
        <dbReference type="ARBA" id="ARBA00022980"/>
    </source>
</evidence>
<dbReference type="Pfam" id="PF00573">
    <property type="entry name" value="Ribosomal_L4"/>
    <property type="match status" value="1"/>
</dbReference>
<feature type="region of interest" description="Disordered" evidence="6">
    <location>
        <begin position="71"/>
        <end position="94"/>
    </location>
</feature>
<protein>
    <recommendedName>
        <fullName evidence="4 5">Large ribosomal subunit protein uL4</fullName>
    </recommendedName>
</protein>
<dbReference type="PANTHER" id="PTHR10746">
    <property type="entry name" value="50S RIBOSOMAL PROTEIN L4"/>
    <property type="match status" value="1"/>
</dbReference>
<dbReference type="GO" id="GO:1990904">
    <property type="term" value="C:ribonucleoprotein complex"/>
    <property type="evidence" value="ECO:0007669"/>
    <property type="project" value="UniProtKB-KW"/>
</dbReference>
<dbReference type="AlphaFoldDB" id="A0A1I3C8D4"/>
<dbReference type="InterPro" id="IPR002136">
    <property type="entry name" value="Ribosomal_uL4"/>
</dbReference>
<dbReference type="GO" id="GO:0006412">
    <property type="term" value="P:translation"/>
    <property type="evidence" value="ECO:0007669"/>
    <property type="project" value="UniProtKB-UniRule"/>
</dbReference>
<keyword evidence="5" id="KW-0694">RNA-binding</keyword>
<dbReference type="GO" id="GO:0003735">
    <property type="term" value="F:structural constituent of ribosome"/>
    <property type="evidence" value="ECO:0007669"/>
    <property type="project" value="InterPro"/>
</dbReference>
<comment type="function">
    <text evidence="5">One of the primary rRNA binding proteins, this protein initially binds near the 5'-end of the 23S rRNA. It is important during the early stages of 50S assembly. It makes multiple contacts with different domains of the 23S rRNA in the assembled 50S subunit and ribosome.</text>
</comment>
<proteinExistence type="inferred from homology"/>
<dbReference type="InterPro" id="IPR013005">
    <property type="entry name" value="Ribosomal_uL4-like"/>
</dbReference>
<dbReference type="GO" id="GO:0019843">
    <property type="term" value="F:rRNA binding"/>
    <property type="evidence" value="ECO:0007669"/>
    <property type="project" value="UniProtKB-UniRule"/>
</dbReference>
<dbReference type="Gene3D" id="3.40.1370.10">
    <property type="match status" value="1"/>
</dbReference>
<evidence type="ECO:0000256" key="3">
    <source>
        <dbReference type="ARBA" id="ARBA00023274"/>
    </source>
</evidence>
<dbReference type="HAMAP" id="MF_01328_B">
    <property type="entry name" value="Ribosomal_uL4_B"/>
    <property type="match status" value="1"/>
</dbReference>
<comment type="similarity">
    <text evidence="1 5">Belongs to the universal ribosomal protein uL4 family.</text>
</comment>
<comment type="subunit">
    <text evidence="5">Part of the 50S ribosomal subunit.</text>
</comment>
<name>A0A1I3C8D4_9PLAN</name>
<keyword evidence="2 5" id="KW-0689">Ribosomal protein</keyword>
<keyword evidence="5" id="KW-0699">rRNA-binding</keyword>
<keyword evidence="8" id="KW-1185">Reference proteome</keyword>
<comment type="function">
    <text evidence="5">Forms part of the polypeptide exit tunnel.</text>
</comment>
<dbReference type="EMBL" id="FOQD01000002">
    <property type="protein sequence ID" value="SFH70576.1"/>
    <property type="molecule type" value="Genomic_DNA"/>
</dbReference>
<dbReference type="RefSeq" id="WP_245764504.1">
    <property type="nucleotide sequence ID" value="NZ_FOQD01000002.1"/>
</dbReference>
<dbReference type="PANTHER" id="PTHR10746:SF6">
    <property type="entry name" value="LARGE RIBOSOMAL SUBUNIT PROTEIN UL4M"/>
    <property type="match status" value="1"/>
</dbReference>
<evidence type="ECO:0000256" key="4">
    <source>
        <dbReference type="ARBA" id="ARBA00035244"/>
    </source>
</evidence>
<accession>A0A1I3C8D4</accession>
<keyword evidence="3 5" id="KW-0687">Ribonucleoprotein</keyword>
<evidence type="ECO:0000256" key="6">
    <source>
        <dbReference type="SAM" id="MobiDB-lite"/>
    </source>
</evidence>
<dbReference type="NCBIfam" id="TIGR03953">
    <property type="entry name" value="rplD_bact"/>
    <property type="match status" value="1"/>
</dbReference>
<evidence type="ECO:0000313" key="8">
    <source>
        <dbReference type="Proteomes" id="UP000199518"/>
    </source>
</evidence>
<dbReference type="GO" id="GO:0005840">
    <property type="term" value="C:ribosome"/>
    <property type="evidence" value="ECO:0007669"/>
    <property type="project" value="UniProtKB-KW"/>
</dbReference>
<dbReference type="InterPro" id="IPR023574">
    <property type="entry name" value="Ribosomal_uL4_dom_sf"/>
</dbReference>